<dbReference type="InterPro" id="IPR000917">
    <property type="entry name" value="Sulfatase_N"/>
</dbReference>
<feature type="transmembrane region" description="Helical" evidence="1">
    <location>
        <begin position="26"/>
        <end position="44"/>
    </location>
</feature>
<feature type="domain" description="Sulfatase N-terminal" evidence="2">
    <location>
        <begin position="287"/>
        <end position="454"/>
    </location>
</feature>
<protein>
    <submittedName>
        <fullName evidence="3">Phosphoglycerol transferase MdoB</fullName>
    </submittedName>
</protein>
<dbReference type="Proteomes" id="UP000198500">
    <property type="component" value="Unassembled WGS sequence"/>
</dbReference>
<dbReference type="InterPro" id="IPR017850">
    <property type="entry name" value="Alkaline_phosphatase_core_sf"/>
</dbReference>
<dbReference type="RefSeq" id="WP_092570757.1">
    <property type="nucleotide sequence ID" value="NZ_BMXH01000008.1"/>
</dbReference>
<keyword evidence="3" id="KW-0808">Transferase</keyword>
<dbReference type="STRING" id="574349.SAMN05443545_10770"/>
<feature type="transmembrane region" description="Helical" evidence="1">
    <location>
        <begin position="56"/>
        <end position="78"/>
    </location>
</feature>
<dbReference type="EMBL" id="FNNI01000007">
    <property type="protein sequence ID" value="SDX76055.1"/>
    <property type="molecule type" value="Genomic_DNA"/>
</dbReference>
<dbReference type="AlphaFoldDB" id="A0A1H3EBL2"/>
<sequence>MSRLLLSLVGLNVLLLLPLWIRYGGVTPWLAADAVLIAAFASVLPATRAGRVGRWGLAALVVLVWLIMLGDTTLQLSLGRPLNLLLDWPLLDALYRLMTGNFGLLVALTVVLLAVVAIVLLVIGIRWLLSTRVPMPFRGWGVVAATAVVTGLGVFGVPLPHIATPLIDTLTAQARSAIATQAARREFQSGLEADAAKTHELVELAGKDVILVFIESYGMALLDDERLAPGVVPGLQDAEARMSSAGLSVVSGRMHSPVQGGQSWLAHASTLGGRWIDNQLEYQLFLDSDQATLVDDFRATGHETVAVMPAITLAWPEGRAYGFDRIYAADDLDYAGPALNWVTMPDQFTLDRFQRDIRDAIDAPIFAKLALISSHAPWTPVLPLIDWDTVGDGKVFDRWTEDGESPETLWQNMDRVREQYAKSVDYAVSATLDWAERHVDDDTLMIVMGDHQASPVVIGEDAGPEVPVHVIAGDESLTRPFREHGFVTGTRPDNDGPAVRMERLRDWLHDAFSRDTTPEETSP</sequence>
<dbReference type="Gene3D" id="3.40.720.10">
    <property type="entry name" value="Alkaline Phosphatase, subunit A"/>
    <property type="match status" value="1"/>
</dbReference>
<proteinExistence type="predicted"/>
<gene>
    <name evidence="3" type="ORF">SAMN05443545_10770</name>
</gene>
<evidence type="ECO:0000259" key="2">
    <source>
        <dbReference type="Pfam" id="PF00884"/>
    </source>
</evidence>
<dbReference type="Pfam" id="PF00884">
    <property type="entry name" value="Sulfatase"/>
    <property type="match status" value="1"/>
</dbReference>
<keyword evidence="1" id="KW-1133">Transmembrane helix</keyword>
<evidence type="ECO:0000313" key="3">
    <source>
        <dbReference type="EMBL" id="SDX76055.1"/>
    </source>
</evidence>
<feature type="transmembrane region" description="Helical" evidence="1">
    <location>
        <begin position="98"/>
        <end position="125"/>
    </location>
</feature>
<keyword evidence="1" id="KW-0812">Transmembrane</keyword>
<keyword evidence="4" id="KW-1185">Reference proteome</keyword>
<dbReference type="SUPFAM" id="SSF53649">
    <property type="entry name" value="Alkaline phosphatase-like"/>
    <property type="match status" value="1"/>
</dbReference>
<reference evidence="3 4" key="1">
    <citation type="submission" date="2016-10" db="EMBL/GenBank/DDBJ databases">
        <authorList>
            <person name="de Groot N.N."/>
        </authorList>
    </citation>
    <scope>NUCLEOTIDE SEQUENCE [LARGE SCALE GENOMIC DNA]</scope>
    <source>
        <strain evidence="3 4">DSM 19219</strain>
    </source>
</reference>
<name>A0A1H3EBL2_9GAMM</name>
<organism evidence="3 4">
    <name type="scientific">Aidingimonas halophila</name>
    <dbReference type="NCBI Taxonomy" id="574349"/>
    <lineage>
        <taxon>Bacteria</taxon>
        <taxon>Pseudomonadati</taxon>
        <taxon>Pseudomonadota</taxon>
        <taxon>Gammaproteobacteria</taxon>
        <taxon>Oceanospirillales</taxon>
        <taxon>Halomonadaceae</taxon>
        <taxon>Aidingimonas</taxon>
    </lineage>
</organism>
<evidence type="ECO:0000256" key="1">
    <source>
        <dbReference type="SAM" id="Phobius"/>
    </source>
</evidence>
<keyword evidence="1" id="KW-0472">Membrane</keyword>
<accession>A0A1H3EBL2</accession>
<evidence type="ECO:0000313" key="4">
    <source>
        <dbReference type="Proteomes" id="UP000198500"/>
    </source>
</evidence>
<feature type="transmembrane region" description="Helical" evidence="1">
    <location>
        <begin position="137"/>
        <end position="159"/>
    </location>
</feature>
<dbReference type="OrthoDB" id="1376015at2"/>
<dbReference type="GO" id="GO:0016740">
    <property type="term" value="F:transferase activity"/>
    <property type="evidence" value="ECO:0007669"/>
    <property type="project" value="UniProtKB-KW"/>
</dbReference>